<organism evidence="2 3">
    <name type="scientific">Pseudonocardia hierapolitana</name>
    <dbReference type="NCBI Taxonomy" id="1128676"/>
    <lineage>
        <taxon>Bacteria</taxon>
        <taxon>Bacillati</taxon>
        <taxon>Actinomycetota</taxon>
        <taxon>Actinomycetes</taxon>
        <taxon>Pseudonocardiales</taxon>
        <taxon>Pseudonocardiaceae</taxon>
        <taxon>Pseudonocardia</taxon>
    </lineage>
</organism>
<keyword evidence="1" id="KW-0812">Transmembrane</keyword>
<evidence type="ECO:0000256" key="1">
    <source>
        <dbReference type="SAM" id="Phobius"/>
    </source>
</evidence>
<gene>
    <name evidence="2" type="ORF">FHX44_113952</name>
</gene>
<keyword evidence="1" id="KW-0472">Membrane</keyword>
<comment type="caution">
    <text evidence="2">The sequence shown here is derived from an EMBL/GenBank/DDBJ whole genome shotgun (WGS) entry which is preliminary data.</text>
</comment>
<evidence type="ECO:0000313" key="3">
    <source>
        <dbReference type="Proteomes" id="UP000321261"/>
    </source>
</evidence>
<dbReference type="Proteomes" id="UP000321261">
    <property type="component" value="Unassembled WGS sequence"/>
</dbReference>
<dbReference type="OrthoDB" id="4501073at2"/>
<protein>
    <submittedName>
        <fullName evidence="2">Uncharacterized protein</fullName>
    </submittedName>
</protein>
<feature type="transmembrane region" description="Helical" evidence="1">
    <location>
        <begin position="33"/>
        <end position="52"/>
    </location>
</feature>
<reference evidence="2 3" key="1">
    <citation type="submission" date="2019-06" db="EMBL/GenBank/DDBJ databases">
        <title>Sequencing the genomes of 1000 actinobacteria strains.</title>
        <authorList>
            <person name="Klenk H.-P."/>
        </authorList>
    </citation>
    <scope>NUCLEOTIDE SEQUENCE [LARGE SCALE GENOMIC DNA]</scope>
    <source>
        <strain evidence="2 3">DSM 45671</strain>
    </source>
</reference>
<sequence>MTTTIGQPDTEERRKKVRKYFKITPDAREETRAIRVMWVGVVGLIGAATLLIAQQSLLALLAAGVGAIAALQGRIALSSYRRRYEAAEPKPSDVDMDRILNQDLARVARRAMERLDVTADELELRSYEVDQWAQISGRRRLADQGRGPLVVFGPAERSRGRQGVDRVWRFAVYEVMVICPTGHHLAIYECVLDFVTGRRRNEDTHEYHYPDVVAVTTKTRAPEGFQLILPGGGTSDTAFRHTMTREFQIIVSSGDRSSIIVEIRDDDRPEQEFKLQESGIDRVIAAVRRMLREKKGGVAPTL</sequence>
<evidence type="ECO:0000313" key="2">
    <source>
        <dbReference type="EMBL" id="TWF78033.1"/>
    </source>
</evidence>
<dbReference type="AlphaFoldDB" id="A0A561ST44"/>
<dbReference type="RefSeq" id="WP_147257109.1">
    <property type="nucleotide sequence ID" value="NZ_VIWU01000001.1"/>
</dbReference>
<keyword evidence="3" id="KW-1185">Reference proteome</keyword>
<dbReference type="EMBL" id="VIWU01000001">
    <property type="protein sequence ID" value="TWF78033.1"/>
    <property type="molecule type" value="Genomic_DNA"/>
</dbReference>
<accession>A0A561ST44</accession>
<name>A0A561ST44_9PSEU</name>
<keyword evidence="1" id="KW-1133">Transmembrane helix</keyword>
<proteinExistence type="predicted"/>